<evidence type="ECO:0000313" key="1">
    <source>
        <dbReference type="EMBL" id="CAD6993749.1"/>
    </source>
</evidence>
<keyword evidence="2" id="KW-1185">Reference proteome</keyword>
<dbReference type="Proteomes" id="UP000606786">
    <property type="component" value="Unassembled WGS sequence"/>
</dbReference>
<sequence>MQTRIASTSTRTHLRTYFYTHKRPCIHERGKQKQPPILRNCQQFDEQRLKTTPHTTRPSLVGVLLEVYGKWRKTPKMLQQTTTNF</sequence>
<dbReference type="EMBL" id="CAJHJT010000001">
    <property type="protein sequence ID" value="CAD6993749.1"/>
    <property type="molecule type" value="Genomic_DNA"/>
</dbReference>
<dbReference type="AlphaFoldDB" id="A0A811U4C3"/>
<name>A0A811U4C3_CERCA</name>
<organism evidence="1 2">
    <name type="scientific">Ceratitis capitata</name>
    <name type="common">Mediterranean fruit fly</name>
    <name type="synonym">Tephritis capitata</name>
    <dbReference type="NCBI Taxonomy" id="7213"/>
    <lineage>
        <taxon>Eukaryota</taxon>
        <taxon>Metazoa</taxon>
        <taxon>Ecdysozoa</taxon>
        <taxon>Arthropoda</taxon>
        <taxon>Hexapoda</taxon>
        <taxon>Insecta</taxon>
        <taxon>Pterygota</taxon>
        <taxon>Neoptera</taxon>
        <taxon>Endopterygota</taxon>
        <taxon>Diptera</taxon>
        <taxon>Brachycera</taxon>
        <taxon>Muscomorpha</taxon>
        <taxon>Tephritoidea</taxon>
        <taxon>Tephritidae</taxon>
        <taxon>Ceratitis</taxon>
        <taxon>Ceratitis</taxon>
    </lineage>
</organism>
<comment type="caution">
    <text evidence="1">The sequence shown here is derived from an EMBL/GenBank/DDBJ whole genome shotgun (WGS) entry which is preliminary data.</text>
</comment>
<gene>
    <name evidence="1" type="ORF">CCAP1982_LOCUS2547</name>
</gene>
<reference evidence="1" key="1">
    <citation type="submission" date="2020-11" db="EMBL/GenBank/DDBJ databases">
        <authorList>
            <person name="Whitehead M."/>
        </authorList>
    </citation>
    <scope>NUCLEOTIDE SEQUENCE</scope>
    <source>
        <strain evidence="1">EGII</strain>
    </source>
</reference>
<protein>
    <submittedName>
        <fullName evidence="1">(Mediterranean fruit fly) hypothetical protein</fullName>
    </submittedName>
</protein>
<feature type="non-terminal residue" evidence="1">
    <location>
        <position position="85"/>
    </location>
</feature>
<accession>A0A811U4C3</accession>
<evidence type="ECO:0000313" key="2">
    <source>
        <dbReference type="Proteomes" id="UP000606786"/>
    </source>
</evidence>
<proteinExistence type="predicted"/>